<dbReference type="InterPro" id="IPR015943">
    <property type="entry name" value="WD40/YVTN_repeat-like_dom_sf"/>
</dbReference>
<dbReference type="GO" id="GO:0003682">
    <property type="term" value="F:chromatin binding"/>
    <property type="evidence" value="ECO:0007669"/>
    <property type="project" value="TreeGrafter"/>
</dbReference>
<keyword evidence="5" id="KW-0539">Nucleus</keyword>
<evidence type="ECO:0000256" key="5">
    <source>
        <dbReference type="ARBA" id="ARBA00023242"/>
    </source>
</evidence>
<dbReference type="EMBL" id="QEAN01000412">
    <property type="protein sequence ID" value="TPX37884.1"/>
    <property type="molecule type" value="Genomic_DNA"/>
</dbReference>
<evidence type="ECO:0000313" key="8">
    <source>
        <dbReference type="EMBL" id="TPX45171.1"/>
    </source>
</evidence>
<comment type="caution">
    <text evidence="8">The sequence shown here is derived from an EMBL/GenBank/DDBJ whole genome shotgun (WGS) entry which is preliminary data.</text>
</comment>
<protein>
    <submittedName>
        <fullName evidence="8">Uncharacterized protein</fullName>
    </submittedName>
</protein>
<reference evidence="9 10" key="1">
    <citation type="journal article" date="2019" name="Sci. Rep.">
        <title>Comparative genomics of chytrid fungi reveal insights into the obligate biotrophic and pathogenic lifestyle of Synchytrium endobioticum.</title>
        <authorList>
            <person name="van de Vossenberg B.T.L.H."/>
            <person name="Warris S."/>
            <person name="Nguyen H.D.T."/>
            <person name="van Gent-Pelzer M.P.E."/>
            <person name="Joly D.L."/>
            <person name="van de Geest H.C."/>
            <person name="Bonants P.J.M."/>
            <person name="Smith D.S."/>
            <person name="Levesque C.A."/>
            <person name="van der Lee T.A.J."/>
        </authorList>
    </citation>
    <scope>NUCLEOTIDE SEQUENCE [LARGE SCALE GENOMIC DNA]</scope>
    <source>
        <strain evidence="8 10">LEV6574</strain>
        <strain evidence="7 9">MB42</strain>
    </source>
</reference>
<keyword evidence="3 6" id="KW-0853">WD repeat</keyword>
<dbReference type="AlphaFoldDB" id="A0A507D1H3"/>
<dbReference type="Pfam" id="PF00400">
    <property type="entry name" value="WD40"/>
    <property type="match status" value="4"/>
</dbReference>
<dbReference type="EMBL" id="QEAM01000151">
    <property type="protein sequence ID" value="TPX45171.1"/>
    <property type="molecule type" value="Genomic_DNA"/>
</dbReference>
<dbReference type="VEuPathDB" id="FungiDB:SeMB42_g06817"/>
<gene>
    <name evidence="8" type="ORF">SeLEV6574_g04032</name>
    <name evidence="7" type="ORF">SeMB42_g06817</name>
</gene>
<evidence type="ECO:0000313" key="7">
    <source>
        <dbReference type="EMBL" id="TPX37884.1"/>
    </source>
</evidence>
<dbReference type="InterPro" id="IPR037867">
    <property type="entry name" value="Swd2/WDR82"/>
</dbReference>
<feature type="repeat" description="WD" evidence="6">
    <location>
        <begin position="290"/>
        <end position="325"/>
    </location>
</feature>
<dbReference type="Proteomes" id="UP000317494">
    <property type="component" value="Unassembled WGS sequence"/>
</dbReference>
<dbReference type="STRING" id="286115.A0A507D1H3"/>
<evidence type="ECO:0000256" key="3">
    <source>
        <dbReference type="ARBA" id="ARBA00022574"/>
    </source>
</evidence>
<evidence type="ECO:0000256" key="2">
    <source>
        <dbReference type="ARBA" id="ARBA00005616"/>
    </source>
</evidence>
<comment type="subcellular location">
    <subcellularLocation>
        <location evidence="1">Nucleus</location>
    </subcellularLocation>
</comment>
<keyword evidence="9" id="KW-1185">Reference proteome</keyword>
<dbReference type="OrthoDB" id="27537at2759"/>
<dbReference type="PANTHER" id="PTHR19861:SF0">
    <property type="entry name" value="WD REPEAT-CONTAINING PROTEIN 82"/>
    <property type="match status" value="1"/>
</dbReference>
<dbReference type="PANTHER" id="PTHR19861">
    <property type="entry name" value="WD40 REPEAT PROTEIN SWD2"/>
    <property type="match status" value="1"/>
</dbReference>
<evidence type="ECO:0000313" key="10">
    <source>
        <dbReference type="Proteomes" id="UP000320475"/>
    </source>
</evidence>
<dbReference type="PROSITE" id="PS50294">
    <property type="entry name" value="WD_REPEATS_REGION"/>
    <property type="match status" value="2"/>
</dbReference>
<dbReference type="Proteomes" id="UP000320475">
    <property type="component" value="Unassembled WGS sequence"/>
</dbReference>
<sequence>MSKIPLSRLLVKELGVGKLFSENNGKRITSIDFDADGTHCITASEDESLNLYDVLRGEQIKTIYSKKYGCDLARFTHTPNTVLYASTKEDDAIRYVSLHDNQFIRYFKGHKARVTSLDVCPVDDRFISSSLDHTIRLWNLGSPTCQGCVYLQNTLQGPAIAAWDPAGVIIAVGLSGARVLLLYDVANMQNGHFQKFHLQEVDQLRECEWTSVKFSPNGGYILICTNGLKMYLVDAFQGRILGFMTGFENKGKCKLEGGFTRDCKFIFCGSSDGKIHFWEVPGLEPVATLGSPHTEAIQSVAFSPQYLVMASADNKLALWTPKSFD</sequence>
<evidence type="ECO:0000256" key="6">
    <source>
        <dbReference type="PROSITE-ProRule" id="PRU00221"/>
    </source>
</evidence>
<feature type="repeat" description="WD" evidence="6">
    <location>
        <begin position="21"/>
        <end position="62"/>
    </location>
</feature>
<dbReference type="GO" id="GO:0048188">
    <property type="term" value="C:Set1C/COMPASS complex"/>
    <property type="evidence" value="ECO:0007669"/>
    <property type="project" value="TreeGrafter"/>
</dbReference>
<dbReference type="InterPro" id="IPR001680">
    <property type="entry name" value="WD40_rpt"/>
</dbReference>
<dbReference type="SMART" id="SM00320">
    <property type="entry name" value="WD40"/>
    <property type="match status" value="5"/>
</dbReference>
<feature type="repeat" description="WD" evidence="6">
    <location>
        <begin position="107"/>
        <end position="140"/>
    </location>
</feature>
<evidence type="ECO:0000256" key="1">
    <source>
        <dbReference type="ARBA" id="ARBA00004123"/>
    </source>
</evidence>
<accession>A0A507D1H3</accession>
<comment type="similarity">
    <text evidence="2">Belongs to the WD repeat SWD2 family.</text>
</comment>
<dbReference type="Gene3D" id="2.130.10.10">
    <property type="entry name" value="YVTN repeat-like/Quinoprotein amine dehydrogenase"/>
    <property type="match status" value="2"/>
</dbReference>
<keyword evidence="4" id="KW-0677">Repeat</keyword>
<dbReference type="GO" id="GO:0016070">
    <property type="term" value="P:RNA metabolic process"/>
    <property type="evidence" value="ECO:0007669"/>
    <property type="project" value="UniProtKB-ARBA"/>
</dbReference>
<dbReference type="InterPro" id="IPR036322">
    <property type="entry name" value="WD40_repeat_dom_sf"/>
</dbReference>
<dbReference type="SUPFAM" id="SSF50978">
    <property type="entry name" value="WD40 repeat-like"/>
    <property type="match status" value="1"/>
</dbReference>
<organism evidence="8 10">
    <name type="scientific">Synchytrium endobioticum</name>
    <dbReference type="NCBI Taxonomy" id="286115"/>
    <lineage>
        <taxon>Eukaryota</taxon>
        <taxon>Fungi</taxon>
        <taxon>Fungi incertae sedis</taxon>
        <taxon>Chytridiomycota</taxon>
        <taxon>Chytridiomycota incertae sedis</taxon>
        <taxon>Chytridiomycetes</taxon>
        <taxon>Synchytriales</taxon>
        <taxon>Synchytriaceae</taxon>
        <taxon>Synchytrium</taxon>
    </lineage>
</organism>
<proteinExistence type="inferred from homology"/>
<dbReference type="PROSITE" id="PS50082">
    <property type="entry name" value="WD_REPEATS_2"/>
    <property type="match status" value="3"/>
</dbReference>
<evidence type="ECO:0000313" key="9">
    <source>
        <dbReference type="Proteomes" id="UP000317494"/>
    </source>
</evidence>
<name>A0A507D1H3_9FUNG</name>
<evidence type="ECO:0000256" key="4">
    <source>
        <dbReference type="ARBA" id="ARBA00022737"/>
    </source>
</evidence>